<evidence type="ECO:0000313" key="1">
    <source>
        <dbReference type="EMBL" id="KAG6510121.1"/>
    </source>
</evidence>
<gene>
    <name evidence="1" type="ORF">ZIOFF_028129</name>
</gene>
<keyword evidence="2" id="KW-1185">Reference proteome</keyword>
<dbReference type="AlphaFoldDB" id="A0A8J5GUI9"/>
<comment type="caution">
    <text evidence="1">The sequence shown here is derived from an EMBL/GenBank/DDBJ whole genome shotgun (WGS) entry which is preliminary data.</text>
</comment>
<proteinExistence type="predicted"/>
<protein>
    <submittedName>
        <fullName evidence="1">Uncharacterized protein</fullName>
    </submittedName>
</protein>
<evidence type="ECO:0000313" key="2">
    <source>
        <dbReference type="Proteomes" id="UP000734854"/>
    </source>
</evidence>
<organism evidence="1 2">
    <name type="scientific">Zingiber officinale</name>
    <name type="common">Ginger</name>
    <name type="synonym">Amomum zingiber</name>
    <dbReference type="NCBI Taxonomy" id="94328"/>
    <lineage>
        <taxon>Eukaryota</taxon>
        <taxon>Viridiplantae</taxon>
        <taxon>Streptophyta</taxon>
        <taxon>Embryophyta</taxon>
        <taxon>Tracheophyta</taxon>
        <taxon>Spermatophyta</taxon>
        <taxon>Magnoliopsida</taxon>
        <taxon>Liliopsida</taxon>
        <taxon>Zingiberales</taxon>
        <taxon>Zingiberaceae</taxon>
        <taxon>Zingiber</taxon>
    </lineage>
</organism>
<dbReference type="EMBL" id="JACMSC010000008">
    <property type="protein sequence ID" value="KAG6510121.1"/>
    <property type="molecule type" value="Genomic_DNA"/>
</dbReference>
<name>A0A8J5GUI9_ZINOF</name>
<accession>A0A8J5GUI9</accession>
<dbReference type="Proteomes" id="UP000734854">
    <property type="component" value="Unassembled WGS sequence"/>
</dbReference>
<reference evidence="1 2" key="1">
    <citation type="submission" date="2020-08" db="EMBL/GenBank/DDBJ databases">
        <title>Plant Genome Project.</title>
        <authorList>
            <person name="Zhang R.-G."/>
        </authorList>
    </citation>
    <scope>NUCLEOTIDE SEQUENCE [LARGE SCALE GENOMIC DNA]</scope>
    <source>
        <tissue evidence="1">Rhizome</tissue>
    </source>
</reference>
<sequence length="91" mass="10778">MTFHRSFPHEQGYHTQTLKVQFETQASEPSSLVYSIFHQRYHHVEQIIKTSQNVRPTLPQLCYQLFQQWILELQASTPDLLNIESQGNHQI</sequence>